<dbReference type="RefSeq" id="WP_152828048.1">
    <property type="nucleotide sequence ID" value="NZ_WHUT02000010.1"/>
</dbReference>
<feature type="chain" id="PRO_5036487626" evidence="2">
    <location>
        <begin position="26"/>
        <end position="102"/>
    </location>
</feature>
<keyword evidence="4" id="KW-1185">Reference proteome</keyword>
<evidence type="ECO:0000313" key="4">
    <source>
        <dbReference type="Proteomes" id="UP000484076"/>
    </source>
</evidence>
<name>A0A8X8KS35_9RHOB</name>
<dbReference type="AlphaFoldDB" id="A0A8X8KS35"/>
<keyword evidence="2" id="KW-0732">Signal</keyword>
<evidence type="ECO:0000313" key="3">
    <source>
        <dbReference type="EMBL" id="NUB45967.1"/>
    </source>
</evidence>
<feature type="signal peptide" evidence="2">
    <location>
        <begin position="1"/>
        <end position="25"/>
    </location>
</feature>
<comment type="caution">
    <text evidence="3">The sequence shown here is derived from an EMBL/GenBank/DDBJ whole genome shotgun (WGS) entry which is preliminary data.</text>
</comment>
<gene>
    <name evidence="3" type="ORF">GEU84_016335</name>
</gene>
<accession>A0A8X8KS35</accession>
<organism evidence="3 4">
    <name type="scientific">Fertoeibacter niger</name>
    <dbReference type="NCBI Taxonomy" id="2656921"/>
    <lineage>
        <taxon>Bacteria</taxon>
        <taxon>Pseudomonadati</taxon>
        <taxon>Pseudomonadota</taxon>
        <taxon>Alphaproteobacteria</taxon>
        <taxon>Rhodobacterales</taxon>
        <taxon>Paracoccaceae</taxon>
        <taxon>Fertoeibacter</taxon>
    </lineage>
</organism>
<reference evidence="3" key="1">
    <citation type="submission" date="2020-05" db="EMBL/GenBank/DDBJ databases">
        <title>Fertoebacter nigrum gen. nov., sp. nov., a new member of the family Rhodobacteraceae.</title>
        <authorList>
            <person name="Szuroczki S."/>
            <person name="Abbaszade G."/>
            <person name="Buni D."/>
            <person name="Schumann P."/>
            <person name="Toth E."/>
        </authorList>
    </citation>
    <scope>NUCLEOTIDE SEQUENCE</scope>
    <source>
        <strain evidence="3">RG-N-1a</strain>
    </source>
</reference>
<dbReference type="Proteomes" id="UP000484076">
    <property type="component" value="Unassembled WGS sequence"/>
</dbReference>
<feature type="compositionally biased region" description="Basic and acidic residues" evidence="1">
    <location>
        <begin position="91"/>
        <end position="102"/>
    </location>
</feature>
<evidence type="ECO:0000256" key="2">
    <source>
        <dbReference type="SAM" id="SignalP"/>
    </source>
</evidence>
<proteinExistence type="predicted"/>
<evidence type="ECO:0000256" key="1">
    <source>
        <dbReference type="SAM" id="MobiDB-lite"/>
    </source>
</evidence>
<dbReference type="EMBL" id="WHUT02000010">
    <property type="protein sequence ID" value="NUB45967.1"/>
    <property type="molecule type" value="Genomic_DNA"/>
</dbReference>
<sequence length="102" mass="11345">MKLLIPILAVGLVAGATGWSTPVQAYDGMQFRHFLNGLFVEARGGSARSWNDDDDDGKRKRVVRSRDDDDDDGKRKSKSKSKSRDDDDDDSGRGRGRNDDDD</sequence>
<feature type="region of interest" description="Disordered" evidence="1">
    <location>
        <begin position="45"/>
        <end position="102"/>
    </location>
</feature>
<protein>
    <submittedName>
        <fullName evidence="3">Uncharacterized protein</fullName>
    </submittedName>
</protein>